<evidence type="ECO:0000313" key="1">
    <source>
        <dbReference type="Ensembl" id="ENSHBUP00000000619.1"/>
    </source>
</evidence>
<accession>A0A3Q2UT60</accession>
<organism evidence="1 2">
    <name type="scientific">Haplochromis burtoni</name>
    <name type="common">Burton's mouthbrooder</name>
    <name type="synonym">Chromis burtoni</name>
    <dbReference type="NCBI Taxonomy" id="8153"/>
    <lineage>
        <taxon>Eukaryota</taxon>
        <taxon>Metazoa</taxon>
        <taxon>Chordata</taxon>
        <taxon>Craniata</taxon>
        <taxon>Vertebrata</taxon>
        <taxon>Euteleostomi</taxon>
        <taxon>Actinopterygii</taxon>
        <taxon>Neopterygii</taxon>
        <taxon>Teleostei</taxon>
        <taxon>Neoteleostei</taxon>
        <taxon>Acanthomorphata</taxon>
        <taxon>Ovalentaria</taxon>
        <taxon>Cichlomorphae</taxon>
        <taxon>Cichliformes</taxon>
        <taxon>Cichlidae</taxon>
        <taxon>African cichlids</taxon>
        <taxon>Pseudocrenilabrinae</taxon>
        <taxon>Haplochromini</taxon>
        <taxon>Haplochromis</taxon>
    </lineage>
</organism>
<sequence>MFSLRAVDTSAGLATVQTSCTASRKWTNDVFFEVKGERADVQRHCSSKRDERREQMRSRLNVNALHWSLRAQRAAFTRSQTDGEDMTRARFVVSANTAAVDFCWSLFGFQTHHQTFEILKSYKRTISPIFHSSSPENLSENMMEVQLRRWSDSLDPLVCLHVNPAYWFLHLCYNQLISEENRGGLRGRGHYFDFYWTKGRDNEETSALCC</sequence>
<protein>
    <submittedName>
        <fullName evidence="1">Uncharacterized protein</fullName>
    </submittedName>
</protein>
<reference evidence="1" key="1">
    <citation type="submission" date="2025-08" db="UniProtKB">
        <authorList>
            <consortium name="Ensembl"/>
        </authorList>
    </citation>
    <scope>IDENTIFICATION</scope>
</reference>
<keyword evidence="2" id="KW-1185">Reference proteome</keyword>
<dbReference type="Proteomes" id="UP000264840">
    <property type="component" value="Unplaced"/>
</dbReference>
<name>A0A3Q2UT60_HAPBU</name>
<dbReference type="AlphaFoldDB" id="A0A3Q2UT60"/>
<dbReference type="GeneTree" id="ENSGT00940000182088"/>
<dbReference type="Ensembl" id="ENSHBUT00000015148.1">
    <property type="protein sequence ID" value="ENSHBUP00000000619.1"/>
    <property type="gene ID" value="ENSHBUG00000001812.1"/>
</dbReference>
<proteinExistence type="predicted"/>
<evidence type="ECO:0000313" key="2">
    <source>
        <dbReference type="Proteomes" id="UP000264840"/>
    </source>
</evidence>
<reference evidence="1" key="2">
    <citation type="submission" date="2025-09" db="UniProtKB">
        <authorList>
            <consortium name="Ensembl"/>
        </authorList>
    </citation>
    <scope>IDENTIFICATION</scope>
</reference>